<proteinExistence type="predicted"/>
<evidence type="ECO:0000313" key="1">
    <source>
        <dbReference type="EMBL" id="MDQ0456499.1"/>
    </source>
</evidence>
<keyword evidence="2" id="KW-1185">Reference proteome</keyword>
<organism evidence="1 2">
    <name type="scientific">Rhizobium paknamense</name>
    <dbReference type="NCBI Taxonomy" id="1206817"/>
    <lineage>
        <taxon>Bacteria</taxon>
        <taxon>Pseudomonadati</taxon>
        <taxon>Pseudomonadota</taxon>
        <taxon>Alphaproteobacteria</taxon>
        <taxon>Hyphomicrobiales</taxon>
        <taxon>Rhizobiaceae</taxon>
        <taxon>Rhizobium/Agrobacterium group</taxon>
        <taxon>Rhizobium</taxon>
    </lineage>
</organism>
<reference evidence="1 2" key="1">
    <citation type="submission" date="2023-07" db="EMBL/GenBank/DDBJ databases">
        <title>Genomic Encyclopedia of Type Strains, Phase IV (KMG-IV): sequencing the most valuable type-strain genomes for metagenomic binning, comparative biology and taxonomic classification.</title>
        <authorList>
            <person name="Goeker M."/>
        </authorList>
    </citation>
    <scope>NUCLEOTIDE SEQUENCE [LARGE SCALE GENOMIC DNA]</scope>
    <source>
        <strain evidence="1 2">DSM 100301</strain>
    </source>
</reference>
<evidence type="ECO:0000313" key="2">
    <source>
        <dbReference type="Proteomes" id="UP001235269"/>
    </source>
</evidence>
<accession>A0ABU0IE30</accession>
<comment type="caution">
    <text evidence="1">The sequence shown here is derived from an EMBL/GenBank/DDBJ whole genome shotgun (WGS) entry which is preliminary data.</text>
</comment>
<name>A0ABU0IE30_9HYPH</name>
<dbReference type="EMBL" id="JAUSWH010000008">
    <property type="protein sequence ID" value="MDQ0456499.1"/>
    <property type="molecule type" value="Genomic_DNA"/>
</dbReference>
<protein>
    <submittedName>
        <fullName evidence="1">Uncharacterized protein</fullName>
    </submittedName>
</protein>
<dbReference type="Proteomes" id="UP001235269">
    <property type="component" value="Unassembled WGS sequence"/>
</dbReference>
<gene>
    <name evidence="1" type="ORF">QO005_002840</name>
</gene>
<sequence>MATFWGLFSVSATFPLIMLHTTFARQVNSA</sequence>